<proteinExistence type="inferred from homology"/>
<dbReference type="RefSeq" id="WP_167223140.1">
    <property type="nucleotide sequence ID" value="NZ_JAAQPH010000005.1"/>
</dbReference>
<dbReference type="GO" id="GO:0042586">
    <property type="term" value="F:peptide deformylase activity"/>
    <property type="evidence" value="ECO:0007669"/>
    <property type="project" value="UniProtKB-UniRule"/>
</dbReference>
<keyword evidence="9" id="KW-1185">Reference proteome</keyword>
<dbReference type="Gene3D" id="3.90.45.10">
    <property type="entry name" value="Peptide deformylase"/>
    <property type="match status" value="1"/>
</dbReference>
<dbReference type="PANTHER" id="PTHR10458">
    <property type="entry name" value="PEPTIDE DEFORMYLASE"/>
    <property type="match status" value="1"/>
</dbReference>
<dbReference type="Proteomes" id="UP000761264">
    <property type="component" value="Unassembled WGS sequence"/>
</dbReference>
<dbReference type="NCBIfam" id="TIGR00079">
    <property type="entry name" value="pept_deformyl"/>
    <property type="match status" value="1"/>
</dbReference>
<evidence type="ECO:0000256" key="4">
    <source>
        <dbReference type="ARBA" id="ARBA00022917"/>
    </source>
</evidence>
<comment type="similarity">
    <text evidence="1 6">Belongs to the polypeptide deformylase family.</text>
</comment>
<evidence type="ECO:0000256" key="6">
    <source>
        <dbReference type="HAMAP-Rule" id="MF_00163"/>
    </source>
</evidence>
<dbReference type="NCBIfam" id="NF001159">
    <property type="entry name" value="PRK00150.1-3"/>
    <property type="match status" value="1"/>
</dbReference>
<dbReference type="InterPro" id="IPR036821">
    <property type="entry name" value="Peptide_deformylase_sf"/>
</dbReference>
<protein>
    <recommendedName>
        <fullName evidence="6">Peptide deformylase</fullName>
        <shortName evidence="6">PDF</shortName>
        <ecNumber evidence="6">3.5.1.88</ecNumber>
    </recommendedName>
    <alternativeName>
        <fullName evidence="6">Polypeptide deformylase</fullName>
    </alternativeName>
</protein>
<evidence type="ECO:0000256" key="1">
    <source>
        <dbReference type="ARBA" id="ARBA00010759"/>
    </source>
</evidence>
<comment type="function">
    <text evidence="6">Removes the formyl group from the N-terminal Met of newly synthesized proteins. Requires at least a dipeptide for an efficient rate of reaction. N-terminal L-methionine is a prerequisite for activity but the enzyme has broad specificity at other positions.</text>
</comment>
<dbReference type="EC" id="3.5.1.88" evidence="6"/>
<dbReference type="InterPro" id="IPR023635">
    <property type="entry name" value="Peptide_deformylase"/>
</dbReference>
<keyword evidence="3 6" id="KW-0378">Hydrolase</keyword>
<feature type="active site" evidence="6">
    <location>
        <position position="149"/>
    </location>
</feature>
<evidence type="ECO:0000256" key="7">
    <source>
        <dbReference type="SAM" id="MobiDB-lite"/>
    </source>
</evidence>
<dbReference type="HAMAP" id="MF_00163">
    <property type="entry name" value="Pep_deformylase"/>
    <property type="match status" value="1"/>
</dbReference>
<feature type="region of interest" description="Disordered" evidence="7">
    <location>
        <begin position="172"/>
        <end position="203"/>
    </location>
</feature>
<feature type="binding site" evidence="6">
    <location>
        <position position="148"/>
    </location>
    <ligand>
        <name>Fe cation</name>
        <dbReference type="ChEBI" id="CHEBI:24875"/>
    </ligand>
</feature>
<comment type="catalytic activity">
    <reaction evidence="6">
        <text>N-terminal N-formyl-L-methionyl-[peptide] + H2O = N-terminal L-methionyl-[peptide] + formate</text>
        <dbReference type="Rhea" id="RHEA:24420"/>
        <dbReference type="Rhea" id="RHEA-COMP:10639"/>
        <dbReference type="Rhea" id="RHEA-COMP:10640"/>
        <dbReference type="ChEBI" id="CHEBI:15377"/>
        <dbReference type="ChEBI" id="CHEBI:15740"/>
        <dbReference type="ChEBI" id="CHEBI:49298"/>
        <dbReference type="ChEBI" id="CHEBI:64731"/>
        <dbReference type="EC" id="3.5.1.88"/>
    </reaction>
</comment>
<comment type="cofactor">
    <cofactor evidence="6">
        <name>Fe(2+)</name>
        <dbReference type="ChEBI" id="CHEBI:29033"/>
    </cofactor>
    <text evidence="6">Binds 1 Fe(2+) ion.</text>
</comment>
<evidence type="ECO:0000256" key="5">
    <source>
        <dbReference type="ARBA" id="ARBA00023004"/>
    </source>
</evidence>
<evidence type="ECO:0000313" key="8">
    <source>
        <dbReference type="EMBL" id="NIA68481.1"/>
    </source>
</evidence>
<comment type="caution">
    <text evidence="8">The sequence shown here is derived from an EMBL/GenBank/DDBJ whole genome shotgun (WGS) entry which is preliminary data.</text>
</comment>
<dbReference type="AlphaFoldDB" id="A0A967EVC5"/>
<dbReference type="Pfam" id="PF01327">
    <property type="entry name" value="Pep_deformylase"/>
    <property type="match status" value="1"/>
</dbReference>
<gene>
    <name evidence="6 8" type="primary">def</name>
    <name evidence="8" type="ORF">HBA54_07735</name>
</gene>
<dbReference type="GO" id="GO:0006412">
    <property type="term" value="P:translation"/>
    <property type="evidence" value="ECO:0007669"/>
    <property type="project" value="UniProtKB-UniRule"/>
</dbReference>
<reference evidence="8" key="1">
    <citation type="submission" date="2020-03" db="EMBL/GenBank/DDBJ databases">
        <title>Genome of Pelagibius litoralis DSM 21314T.</title>
        <authorList>
            <person name="Wang G."/>
        </authorList>
    </citation>
    <scope>NUCLEOTIDE SEQUENCE</scope>
    <source>
        <strain evidence="8">DSM 21314</strain>
    </source>
</reference>
<dbReference type="CDD" id="cd00487">
    <property type="entry name" value="Pep_deformylase"/>
    <property type="match status" value="1"/>
</dbReference>
<accession>A0A967EVC5</accession>
<dbReference type="FunFam" id="3.90.45.10:FF:000003">
    <property type="entry name" value="Peptide deformylase"/>
    <property type="match status" value="1"/>
</dbReference>
<dbReference type="PRINTS" id="PR01576">
    <property type="entry name" value="PDEFORMYLASE"/>
</dbReference>
<keyword evidence="2 6" id="KW-0479">Metal-binding</keyword>
<sequence>MAILKIARMGHPILRRRAKPVGDPTAPEIHRLVRDMLETMDDAGGTGLAAPQVHAPLRVVVFFVTGTRAAREGDDSPDERAVPLTILVNPEIEVLDDTPFLGPEACLSVPGLIGQVPRPRWIRYRGYDLEGEPVEREATGFHARVVQHECDHLDGILYPQRMTDLSLLAFTSEGSRRQPGENLPETSGGEPPSEDEVLQSHDR</sequence>
<keyword evidence="5 6" id="KW-0408">Iron</keyword>
<dbReference type="GO" id="GO:0046872">
    <property type="term" value="F:metal ion binding"/>
    <property type="evidence" value="ECO:0007669"/>
    <property type="project" value="UniProtKB-KW"/>
</dbReference>
<organism evidence="8 9">
    <name type="scientific">Pelagibius litoralis</name>
    <dbReference type="NCBI Taxonomy" id="374515"/>
    <lineage>
        <taxon>Bacteria</taxon>
        <taxon>Pseudomonadati</taxon>
        <taxon>Pseudomonadota</taxon>
        <taxon>Alphaproteobacteria</taxon>
        <taxon>Rhodospirillales</taxon>
        <taxon>Rhodovibrionaceae</taxon>
        <taxon>Pelagibius</taxon>
    </lineage>
</organism>
<evidence type="ECO:0000256" key="3">
    <source>
        <dbReference type="ARBA" id="ARBA00022801"/>
    </source>
</evidence>
<feature type="binding site" evidence="6">
    <location>
        <position position="106"/>
    </location>
    <ligand>
        <name>Fe cation</name>
        <dbReference type="ChEBI" id="CHEBI:24875"/>
    </ligand>
</feature>
<keyword evidence="4 6" id="KW-0648">Protein biosynthesis</keyword>
<name>A0A967EVC5_9PROT</name>
<dbReference type="EMBL" id="JAAQPH010000005">
    <property type="protein sequence ID" value="NIA68481.1"/>
    <property type="molecule type" value="Genomic_DNA"/>
</dbReference>
<dbReference type="PANTHER" id="PTHR10458:SF20">
    <property type="entry name" value="PEPTIDE DEFORMYLASE 1"/>
    <property type="match status" value="1"/>
</dbReference>
<evidence type="ECO:0000256" key="2">
    <source>
        <dbReference type="ARBA" id="ARBA00022723"/>
    </source>
</evidence>
<dbReference type="PIRSF" id="PIRSF004749">
    <property type="entry name" value="Pep_def"/>
    <property type="match status" value="1"/>
</dbReference>
<feature type="binding site" evidence="6">
    <location>
        <position position="152"/>
    </location>
    <ligand>
        <name>Fe cation</name>
        <dbReference type="ChEBI" id="CHEBI:24875"/>
    </ligand>
</feature>
<dbReference type="SUPFAM" id="SSF56420">
    <property type="entry name" value="Peptide deformylase"/>
    <property type="match status" value="1"/>
</dbReference>
<evidence type="ECO:0000313" key="9">
    <source>
        <dbReference type="Proteomes" id="UP000761264"/>
    </source>
</evidence>